<keyword evidence="2" id="KW-1185">Reference proteome</keyword>
<accession>B2YG21</accession>
<proteinExistence type="predicted"/>
<reference evidence="1 2" key="1">
    <citation type="journal article" date="2008" name="Virology">
        <title>Sequence analysis of a non-classified, non-occluded DNA virus that causes salivary gland hypertrophy of Musca domestica, MdSGHV.</title>
        <authorList>
            <person name="Garcia-Maruniak A."/>
            <person name="Maruniak J.E."/>
            <person name="Farmerie W."/>
            <person name="Boucias D.G."/>
        </authorList>
    </citation>
    <scope>NUCLEOTIDE SEQUENCE [LARGE SCALE GENOMIC DNA]</scope>
    <source>
        <strain evidence="2">Isolate Musca domestica/United States/Boucias/-</strain>
    </source>
</reference>
<evidence type="ECO:0000313" key="1">
    <source>
        <dbReference type="EMBL" id="ACD03503.1"/>
    </source>
</evidence>
<evidence type="ECO:0000313" key="2">
    <source>
        <dbReference type="Proteomes" id="UP000011274"/>
    </source>
</evidence>
<sequence length="311" mass="35641">MMSMRAVLTTATGLVTTSRNIQRHTNTEIYFFFVLLDRFFNYNDDDNDRLVATNKNVADTMTTQLFSVDLLRRILASIPSNFEQQLHVRVGEPNTLQLLKLAIRAFFHNILKFPHLEIYGNDLLKAIWLMVNKQCAISVFEQYNYMDYYPFVDDSGGNSDFIPPFVSNLKLDGNVVTIWNLILESLPYYMAANESLKQALLIQRNELLSHMQLLADTENENSDNLHKHAVRTMFDVGEYNCTLNKFVDIFVPIDRSDEDDIYASKANERDTDLTKANKPIFSDQTMCLMALSGDGSKILTILSESDKQSIV</sequence>
<dbReference type="KEGG" id="vg:6295459"/>
<dbReference type="GeneID" id="6295459"/>
<organismHost>
    <name type="scientific">Musca domestica</name>
    <name type="common">House fly</name>
    <dbReference type="NCBI Taxonomy" id="7370"/>
</organismHost>
<dbReference type="RefSeq" id="YP_001883372.1">
    <property type="nucleotide sequence ID" value="NC_010671.1"/>
</dbReference>
<organism evidence="1 2">
    <name type="scientific">Musca hytrovirus</name>
    <name type="common">isolate Musca domestica/United States/Boucias/-</name>
    <name type="synonym">MHV</name>
    <dbReference type="NCBI Taxonomy" id="523909"/>
    <lineage>
        <taxon>Viruses</taxon>
        <taxon>Viruses incertae sedis</taxon>
        <taxon>Naldaviricetes</taxon>
        <taxon>Lefavirales</taxon>
        <taxon>Hytrosaviridae</taxon>
        <taxon>Muscavirus</taxon>
        <taxon>Muscavirus musdomesticae</taxon>
    </lineage>
</organism>
<protein>
    <submittedName>
        <fullName evidence="1">Uncharacterized protein</fullName>
    </submittedName>
</protein>
<dbReference type="EMBL" id="EU522111">
    <property type="protein sequence ID" value="ACD03503.1"/>
    <property type="molecule type" value="Genomic_DNA"/>
</dbReference>
<dbReference type="Proteomes" id="UP000011274">
    <property type="component" value="Segment"/>
</dbReference>
<name>B2YG21_MHVB</name>
<gene>
    <name evidence="1" type="ORF">MdSGHV044</name>
</gene>